<evidence type="ECO:0000256" key="4">
    <source>
        <dbReference type="ARBA" id="ARBA00023128"/>
    </source>
</evidence>
<dbReference type="InterPro" id="IPR045293">
    <property type="entry name" value="Complex1_LYR_LYRM2"/>
</dbReference>
<evidence type="ECO:0000256" key="6">
    <source>
        <dbReference type="ARBA" id="ARBA00044735"/>
    </source>
</evidence>
<dbReference type="RefSeq" id="XP_067076022.1">
    <property type="nucleotide sequence ID" value="XM_067219921.1"/>
</dbReference>
<dbReference type="Pfam" id="PF05347">
    <property type="entry name" value="Complex1_LYR"/>
    <property type="match status" value="1"/>
</dbReference>
<dbReference type="GO" id="GO:0034553">
    <property type="term" value="P:mitochondrial respiratory chain complex II assembly"/>
    <property type="evidence" value="ECO:0007669"/>
    <property type="project" value="TreeGrafter"/>
</dbReference>
<proteinExistence type="inferred from homology"/>
<name>A0A1G4HY90_TRYEQ</name>
<dbReference type="CDD" id="cd20262">
    <property type="entry name" value="Complex1_LYR_LYRM2"/>
    <property type="match status" value="1"/>
</dbReference>
<feature type="region of interest" description="Disordered" evidence="7">
    <location>
        <begin position="46"/>
        <end position="75"/>
    </location>
</feature>
<dbReference type="Proteomes" id="UP000195570">
    <property type="component" value="Unassembled WGS sequence"/>
</dbReference>
<protein>
    <recommendedName>
        <fullName evidence="5">LYR motif-containing protein 2</fullName>
    </recommendedName>
</protein>
<reference evidence="9" key="1">
    <citation type="submission" date="2016-09" db="EMBL/GenBank/DDBJ databases">
        <authorList>
            <person name="Hebert L."/>
            <person name="Moumen B."/>
        </authorList>
    </citation>
    <scope>NUCLEOTIDE SEQUENCE [LARGE SCALE GENOMIC DNA]</scope>
    <source>
        <strain evidence="9">OVI</strain>
    </source>
</reference>
<gene>
    <name evidence="9" type="ORF">TEOVI_000510900</name>
</gene>
<feature type="domain" description="Complex 1 LYR protein" evidence="8">
    <location>
        <begin position="82"/>
        <end position="142"/>
    </location>
</feature>
<dbReference type="VEuPathDB" id="TriTrypDB:TEOVI_000510900"/>
<evidence type="ECO:0000256" key="1">
    <source>
        <dbReference type="ARBA" id="ARBA00004173"/>
    </source>
</evidence>
<dbReference type="GeneID" id="92379049"/>
<evidence type="ECO:0000313" key="9">
    <source>
        <dbReference type="EMBL" id="SCU64235.1"/>
    </source>
</evidence>
<comment type="function">
    <text evidence="6">Involved in efficient integration of the N-module into mitochondrial respiratory chain complex I.</text>
</comment>
<dbReference type="PANTHER" id="PTHR13675">
    <property type="entry name" value="LYR MOTIF-CONTAINING PROTEIN 2"/>
    <property type="match status" value="1"/>
</dbReference>
<comment type="subcellular location">
    <subcellularLocation>
        <location evidence="1">Mitochondrion</location>
    </subcellularLocation>
</comment>
<dbReference type="PANTHER" id="PTHR13675:SF1">
    <property type="entry name" value="SUCCINATE DEHYDROGENASE ASSEMBLY FACTOR 1, MITOCHONDRIAL"/>
    <property type="match status" value="1"/>
</dbReference>
<evidence type="ECO:0000256" key="7">
    <source>
        <dbReference type="SAM" id="MobiDB-lite"/>
    </source>
</evidence>
<sequence length="156" mass="18063">MLHCSQWLRHRVNDRGGTAHNFAFDALTKVYRDAVYGNNLSHSGNSVTPGHSAAAASTASPTSPAEMQHQLPRGPRLSGVQREILQLYRDLLKETRRMRDLRTQANLRRFIRSEFDKSANISRKYITRIEWQMNYGKNKLDELRHMSPDMRFSLVH</sequence>
<evidence type="ECO:0000256" key="3">
    <source>
        <dbReference type="ARBA" id="ARBA00022946"/>
    </source>
</evidence>
<feature type="compositionally biased region" description="Low complexity" evidence="7">
    <location>
        <begin position="52"/>
        <end position="65"/>
    </location>
</feature>
<comment type="caution">
    <text evidence="9">The sequence shown here is derived from an EMBL/GenBank/DDBJ whole genome shotgun (WGS) entry which is preliminary data.</text>
</comment>
<evidence type="ECO:0000256" key="5">
    <source>
        <dbReference type="ARBA" id="ARBA00026235"/>
    </source>
</evidence>
<organism evidence="9 10">
    <name type="scientific">Trypanosoma equiperdum</name>
    <dbReference type="NCBI Taxonomy" id="5694"/>
    <lineage>
        <taxon>Eukaryota</taxon>
        <taxon>Discoba</taxon>
        <taxon>Euglenozoa</taxon>
        <taxon>Kinetoplastea</taxon>
        <taxon>Metakinetoplastina</taxon>
        <taxon>Trypanosomatida</taxon>
        <taxon>Trypanosomatidae</taxon>
        <taxon>Trypanosoma</taxon>
    </lineage>
</organism>
<keyword evidence="3" id="KW-0809">Transit peptide</keyword>
<keyword evidence="4" id="KW-0496">Mitochondrion</keyword>
<dbReference type="InterPro" id="IPR008011">
    <property type="entry name" value="Complex1_LYR_dom"/>
</dbReference>
<evidence type="ECO:0000256" key="2">
    <source>
        <dbReference type="ARBA" id="ARBA00009508"/>
    </source>
</evidence>
<accession>A0A1G4HY90</accession>
<dbReference type="EMBL" id="CZPT02000020">
    <property type="protein sequence ID" value="SCU64235.1"/>
    <property type="molecule type" value="Genomic_DNA"/>
</dbReference>
<evidence type="ECO:0000313" key="10">
    <source>
        <dbReference type="Proteomes" id="UP000195570"/>
    </source>
</evidence>
<dbReference type="AlphaFoldDB" id="A0A1G4HY90"/>
<dbReference type="GO" id="GO:0005739">
    <property type="term" value="C:mitochondrion"/>
    <property type="evidence" value="ECO:0007669"/>
    <property type="project" value="UniProtKB-SubCell"/>
</dbReference>
<keyword evidence="10" id="KW-1185">Reference proteome</keyword>
<comment type="similarity">
    <text evidence="2">Belongs to the complex I LYR family.</text>
</comment>
<evidence type="ECO:0000259" key="8">
    <source>
        <dbReference type="Pfam" id="PF05347"/>
    </source>
</evidence>